<sequence>MEATRSRILSFLLVVLDCICPEFSLPCRIVPGARLSFFYLYSSQIRMRYDSY</sequence>
<name>A0A8T0GS34_CERPU</name>
<evidence type="ECO:0000313" key="2">
    <source>
        <dbReference type="EMBL" id="KAG0561149.1"/>
    </source>
</evidence>
<dbReference type="EMBL" id="CM026430">
    <property type="protein sequence ID" value="KAG0561149.1"/>
    <property type="molecule type" value="Genomic_DNA"/>
</dbReference>
<evidence type="ECO:0000313" key="3">
    <source>
        <dbReference type="Proteomes" id="UP000822688"/>
    </source>
</evidence>
<feature type="signal peptide" evidence="1">
    <location>
        <begin position="1"/>
        <end position="24"/>
    </location>
</feature>
<keyword evidence="3" id="KW-1185">Reference proteome</keyword>
<keyword evidence="1" id="KW-0732">Signal</keyword>
<evidence type="ECO:0000256" key="1">
    <source>
        <dbReference type="SAM" id="SignalP"/>
    </source>
</evidence>
<reference evidence="2" key="1">
    <citation type="submission" date="2020-06" db="EMBL/GenBank/DDBJ databases">
        <title>WGS assembly of Ceratodon purpureus strain R40.</title>
        <authorList>
            <person name="Carey S.B."/>
            <person name="Jenkins J."/>
            <person name="Shu S."/>
            <person name="Lovell J.T."/>
            <person name="Sreedasyam A."/>
            <person name="Maumus F."/>
            <person name="Tiley G.P."/>
            <person name="Fernandez-Pozo N."/>
            <person name="Barry K."/>
            <person name="Chen C."/>
            <person name="Wang M."/>
            <person name="Lipzen A."/>
            <person name="Daum C."/>
            <person name="Saski C.A."/>
            <person name="Payton A.C."/>
            <person name="Mcbreen J.C."/>
            <person name="Conrad R.E."/>
            <person name="Kollar L.M."/>
            <person name="Olsson S."/>
            <person name="Huttunen S."/>
            <person name="Landis J.B."/>
            <person name="Wickett N.J."/>
            <person name="Johnson M.G."/>
            <person name="Rensing S.A."/>
            <person name="Grimwood J."/>
            <person name="Schmutz J."/>
            <person name="Mcdaniel S.F."/>
        </authorList>
    </citation>
    <scope>NUCLEOTIDE SEQUENCE</scope>
    <source>
        <strain evidence="2">R40</strain>
    </source>
</reference>
<gene>
    <name evidence="2" type="ORF">KC19_9G041700</name>
</gene>
<dbReference type="AlphaFoldDB" id="A0A8T0GS34"/>
<accession>A0A8T0GS34</accession>
<organism evidence="2 3">
    <name type="scientific">Ceratodon purpureus</name>
    <name type="common">Fire moss</name>
    <name type="synonym">Dicranum purpureum</name>
    <dbReference type="NCBI Taxonomy" id="3225"/>
    <lineage>
        <taxon>Eukaryota</taxon>
        <taxon>Viridiplantae</taxon>
        <taxon>Streptophyta</taxon>
        <taxon>Embryophyta</taxon>
        <taxon>Bryophyta</taxon>
        <taxon>Bryophytina</taxon>
        <taxon>Bryopsida</taxon>
        <taxon>Dicranidae</taxon>
        <taxon>Pseudoditrichales</taxon>
        <taxon>Ditrichaceae</taxon>
        <taxon>Ceratodon</taxon>
    </lineage>
</organism>
<comment type="caution">
    <text evidence="2">The sequence shown here is derived from an EMBL/GenBank/DDBJ whole genome shotgun (WGS) entry which is preliminary data.</text>
</comment>
<dbReference type="Proteomes" id="UP000822688">
    <property type="component" value="Chromosome 9"/>
</dbReference>
<proteinExistence type="predicted"/>
<protein>
    <submittedName>
        <fullName evidence="2">Uncharacterized protein</fullName>
    </submittedName>
</protein>
<feature type="chain" id="PRO_5035857968" evidence="1">
    <location>
        <begin position="25"/>
        <end position="52"/>
    </location>
</feature>